<name>A0AAD4EU28_9PEZI</name>
<keyword evidence="3" id="KW-0157">Chromophore</keyword>
<proteinExistence type="predicted"/>
<evidence type="ECO:0000256" key="2">
    <source>
        <dbReference type="ARBA" id="ARBA00022643"/>
    </source>
</evidence>
<dbReference type="PANTHER" id="PTHR47429:SF2">
    <property type="entry name" value="PROTEIN TWIN LOV 1"/>
    <property type="match status" value="1"/>
</dbReference>
<keyword evidence="7" id="KW-1185">Reference proteome</keyword>
<feature type="region of interest" description="Disordered" evidence="4">
    <location>
        <begin position="500"/>
        <end position="537"/>
    </location>
</feature>
<reference evidence="6" key="1">
    <citation type="submission" date="2023-02" db="EMBL/GenBank/DDBJ databases">
        <authorList>
            <person name="Palmer J.M."/>
        </authorList>
    </citation>
    <scope>NUCLEOTIDE SEQUENCE</scope>
    <source>
        <strain evidence="6">FW57</strain>
    </source>
</reference>
<dbReference type="Gene3D" id="3.30.450.20">
    <property type="entry name" value="PAS domain"/>
    <property type="match status" value="1"/>
</dbReference>
<evidence type="ECO:0000256" key="4">
    <source>
        <dbReference type="SAM" id="MobiDB-lite"/>
    </source>
</evidence>
<evidence type="ECO:0000313" key="6">
    <source>
        <dbReference type="EMBL" id="KAG7287593.1"/>
    </source>
</evidence>
<feature type="compositionally biased region" description="Pro residues" evidence="4">
    <location>
        <begin position="297"/>
        <end position="315"/>
    </location>
</feature>
<feature type="compositionally biased region" description="Gly residues" evidence="4">
    <location>
        <begin position="508"/>
        <end position="518"/>
    </location>
</feature>
<gene>
    <name evidence="6" type="ORF">NEMBOFW57_007105</name>
</gene>
<comment type="caution">
    <text evidence="6">The sequence shown here is derived from an EMBL/GenBank/DDBJ whole genome shotgun (WGS) entry which is preliminary data.</text>
</comment>
<organism evidence="6 7">
    <name type="scientific">Staphylotrichum longicolle</name>
    <dbReference type="NCBI Taxonomy" id="669026"/>
    <lineage>
        <taxon>Eukaryota</taxon>
        <taxon>Fungi</taxon>
        <taxon>Dikarya</taxon>
        <taxon>Ascomycota</taxon>
        <taxon>Pezizomycotina</taxon>
        <taxon>Sordariomycetes</taxon>
        <taxon>Sordariomycetidae</taxon>
        <taxon>Sordariales</taxon>
        <taxon>Chaetomiaceae</taxon>
        <taxon>Staphylotrichum</taxon>
    </lineage>
</organism>
<feature type="region of interest" description="Disordered" evidence="4">
    <location>
        <begin position="352"/>
        <end position="396"/>
    </location>
</feature>
<feature type="compositionally biased region" description="Low complexity" evidence="4">
    <location>
        <begin position="276"/>
        <end position="293"/>
    </location>
</feature>
<accession>A0AAD4EU28</accession>
<dbReference type="EMBL" id="JAHCVI010000003">
    <property type="protein sequence ID" value="KAG7287593.1"/>
    <property type="molecule type" value="Genomic_DNA"/>
</dbReference>
<keyword evidence="2" id="KW-0288">FMN</keyword>
<evidence type="ECO:0000313" key="7">
    <source>
        <dbReference type="Proteomes" id="UP001197093"/>
    </source>
</evidence>
<feature type="domain" description="PAS" evidence="5">
    <location>
        <begin position="107"/>
        <end position="201"/>
    </location>
</feature>
<evidence type="ECO:0000259" key="5">
    <source>
        <dbReference type="Pfam" id="PF13426"/>
    </source>
</evidence>
<dbReference type="AlphaFoldDB" id="A0AAD4EU28"/>
<dbReference type="PANTHER" id="PTHR47429">
    <property type="entry name" value="PROTEIN TWIN LOV 1"/>
    <property type="match status" value="1"/>
</dbReference>
<feature type="compositionally biased region" description="Basic residues" evidence="4">
    <location>
        <begin position="257"/>
        <end position="275"/>
    </location>
</feature>
<dbReference type="Proteomes" id="UP001197093">
    <property type="component" value="Unassembled WGS sequence"/>
</dbReference>
<dbReference type="InterPro" id="IPR035965">
    <property type="entry name" value="PAS-like_dom_sf"/>
</dbReference>
<sequence length="584" mass="62011">MSYISSHFTGATATSPLGLPLDTASALRSNVKFCARTALPGLDKVYQEAKATAKERLSHNLYPEFVKHQLSQCLTASLVSSCTLTGEARTPYPGLGDAFCLTDPFRPDNPMVFASDGLVAMSGFRRRELVGKNCRLFQGSATDPEAACRLSQALLAGREATELILNYRPDGTPYWNFLFICPLMENGGVRYYLGAQINVSEHMGAECDDILGVLNFGPDPEESHPSRIPSPPDLGGWSARQSSESLAPGHPDEHQHAEKHHSRRHRFLRHFHRRTPSSLASSPSRPSTASEATTGDAPPPSYPYPPPRSHPPPLSPLLGSPHFEHFHPQLNQHLDEHSTPYARFLVMRYTPTPTSTPAHSYTTTPPPQPPPPPSNAPSRPRPQTRRLTRARDHPPPLTVAFASTFALTLLGLRPHEAHELVGRDVFSVLAAQLASPSVNRAFRANMMSKMARGEAVGVELMATATAASAAASGQGAGQGAGLGEGGEGLGVRMGRPHVRGAKSAGAAVGSGSGSGSSLGLGSESEEGGGGGGRPRLGGAVEKGSGFFSQVLFTGAKGPLRGVIVSFTPSYQCVEELYAIGPPVV</sequence>
<evidence type="ECO:0000256" key="3">
    <source>
        <dbReference type="ARBA" id="ARBA00022991"/>
    </source>
</evidence>
<protein>
    <recommendedName>
        <fullName evidence="5">PAS domain-containing protein</fullName>
    </recommendedName>
</protein>
<feature type="compositionally biased region" description="Polar residues" evidence="4">
    <location>
        <begin position="352"/>
        <end position="363"/>
    </location>
</feature>
<evidence type="ECO:0000256" key="1">
    <source>
        <dbReference type="ARBA" id="ARBA00022630"/>
    </source>
</evidence>
<dbReference type="Pfam" id="PF13426">
    <property type="entry name" value="PAS_9"/>
    <property type="match status" value="1"/>
</dbReference>
<dbReference type="SUPFAM" id="SSF55785">
    <property type="entry name" value="PYP-like sensor domain (PAS domain)"/>
    <property type="match status" value="1"/>
</dbReference>
<dbReference type="GO" id="GO:0005634">
    <property type="term" value="C:nucleus"/>
    <property type="evidence" value="ECO:0007669"/>
    <property type="project" value="TreeGrafter"/>
</dbReference>
<keyword evidence="1" id="KW-0285">Flavoprotein</keyword>
<dbReference type="InterPro" id="IPR000014">
    <property type="entry name" value="PAS"/>
</dbReference>
<feature type="region of interest" description="Disordered" evidence="4">
    <location>
        <begin position="216"/>
        <end position="325"/>
    </location>
</feature>
<feature type="compositionally biased region" description="Pro residues" evidence="4">
    <location>
        <begin position="364"/>
        <end position="375"/>
    </location>
</feature>